<dbReference type="EMBL" id="KZ293659">
    <property type="protein sequence ID" value="PBK92374.1"/>
    <property type="molecule type" value="Genomic_DNA"/>
</dbReference>
<reference evidence="3" key="1">
    <citation type="journal article" date="2017" name="Nat. Ecol. Evol.">
        <title>Genome expansion and lineage-specific genetic innovations in the forest pathogenic fungi Armillaria.</title>
        <authorList>
            <person name="Sipos G."/>
            <person name="Prasanna A.N."/>
            <person name="Walter M.C."/>
            <person name="O'Connor E."/>
            <person name="Balint B."/>
            <person name="Krizsan K."/>
            <person name="Kiss B."/>
            <person name="Hess J."/>
            <person name="Varga T."/>
            <person name="Slot J."/>
            <person name="Riley R."/>
            <person name="Boka B."/>
            <person name="Rigling D."/>
            <person name="Barry K."/>
            <person name="Lee J."/>
            <person name="Mihaltcheva S."/>
            <person name="LaButti K."/>
            <person name="Lipzen A."/>
            <person name="Waldron R."/>
            <person name="Moloney N.M."/>
            <person name="Sperisen C."/>
            <person name="Kredics L."/>
            <person name="Vagvoelgyi C."/>
            <person name="Patrignani A."/>
            <person name="Fitzpatrick D."/>
            <person name="Nagy I."/>
            <person name="Doyle S."/>
            <person name="Anderson J.B."/>
            <person name="Grigoriev I.V."/>
            <person name="Gueldener U."/>
            <person name="Muensterkoetter M."/>
            <person name="Nagy L.G."/>
        </authorList>
    </citation>
    <scope>NUCLEOTIDE SEQUENCE [LARGE SCALE GENOMIC DNA]</scope>
    <source>
        <strain evidence="3">Ar21-2</strain>
    </source>
</reference>
<gene>
    <name evidence="2" type="ORF">ARMGADRAFT_1105128</name>
</gene>
<feature type="compositionally biased region" description="Basic and acidic residues" evidence="1">
    <location>
        <begin position="55"/>
        <end position="66"/>
    </location>
</feature>
<keyword evidence="3" id="KW-1185">Reference proteome</keyword>
<dbReference type="InParanoid" id="A0A2H3DF05"/>
<dbReference type="Proteomes" id="UP000217790">
    <property type="component" value="Unassembled WGS sequence"/>
</dbReference>
<accession>A0A2H3DF05</accession>
<evidence type="ECO:0000256" key="1">
    <source>
        <dbReference type="SAM" id="MobiDB-lite"/>
    </source>
</evidence>
<organism evidence="2 3">
    <name type="scientific">Armillaria gallica</name>
    <name type="common">Bulbous honey fungus</name>
    <name type="synonym">Armillaria bulbosa</name>
    <dbReference type="NCBI Taxonomy" id="47427"/>
    <lineage>
        <taxon>Eukaryota</taxon>
        <taxon>Fungi</taxon>
        <taxon>Dikarya</taxon>
        <taxon>Basidiomycota</taxon>
        <taxon>Agaricomycotina</taxon>
        <taxon>Agaricomycetes</taxon>
        <taxon>Agaricomycetidae</taxon>
        <taxon>Agaricales</taxon>
        <taxon>Marasmiineae</taxon>
        <taxon>Physalacriaceae</taxon>
        <taxon>Armillaria</taxon>
    </lineage>
</organism>
<protein>
    <submittedName>
        <fullName evidence="2">Uncharacterized protein</fullName>
    </submittedName>
</protein>
<proteinExistence type="predicted"/>
<name>A0A2H3DF05_ARMGA</name>
<dbReference type="AlphaFoldDB" id="A0A2H3DF05"/>
<feature type="region of interest" description="Disordered" evidence="1">
    <location>
        <begin position="41"/>
        <end position="89"/>
    </location>
</feature>
<evidence type="ECO:0000313" key="3">
    <source>
        <dbReference type="Proteomes" id="UP000217790"/>
    </source>
</evidence>
<evidence type="ECO:0000313" key="2">
    <source>
        <dbReference type="EMBL" id="PBK92374.1"/>
    </source>
</evidence>
<sequence length="270" mass="30501">MKISLELDVVVAFIKEVSDNPSVWTPKGWAFLSAVVNSIQTSVTTPERRSKKQKHDADKEGGRVYMDKLSSTSPTRNKKPKTDRRNAMAKNAAAIPRKIDIMGMPSQGIKSKLRSASPSTMSMVKADTAGKNKGEANQDGRTMVREAMVYLKEWEWPIMGRKSTWATDSRPLAPTFLASRCIMTLSTIKQEDNQQKLWKLLNDISKLHQVKDTVSGHEQRQCSSSSQRIHVELQIIPFGDFEGESEDHWCYTQTEKQQDIQRITMDGSII</sequence>